<dbReference type="PRINTS" id="PR00455">
    <property type="entry name" value="HTHTETR"/>
</dbReference>
<dbReference type="Proteomes" id="UP001201273">
    <property type="component" value="Unassembled WGS sequence"/>
</dbReference>
<dbReference type="Pfam" id="PF00440">
    <property type="entry name" value="TetR_N"/>
    <property type="match status" value="1"/>
</dbReference>
<feature type="DNA-binding region" description="H-T-H motif" evidence="2">
    <location>
        <begin position="33"/>
        <end position="52"/>
    </location>
</feature>
<proteinExistence type="predicted"/>
<dbReference type="PANTHER" id="PTHR30055">
    <property type="entry name" value="HTH-TYPE TRANSCRIPTIONAL REGULATOR RUTR"/>
    <property type="match status" value="1"/>
</dbReference>
<dbReference type="InterPro" id="IPR050109">
    <property type="entry name" value="HTH-type_TetR-like_transc_reg"/>
</dbReference>
<accession>A0ABS8WB04</accession>
<dbReference type="RefSeq" id="WP_233052296.1">
    <property type="nucleotide sequence ID" value="NZ_JAIMJA010000006.1"/>
</dbReference>
<comment type="caution">
    <text evidence="4">The sequence shown here is derived from an EMBL/GenBank/DDBJ whole genome shotgun (WGS) entry which is preliminary data.</text>
</comment>
<dbReference type="InterPro" id="IPR009057">
    <property type="entry name" value="Homeodomain-like_sf"/>
</dbReference>
<evidence type="ECO:0000259" key="3">
    <source>
        <dbReference type="PROSITE" id="PS50977"/>
    </source>
</evidence>
<gene>
    <name evidence="4" type="ORF">K6Y31_08095</name>
</gene>
<feature type="domain" description="HTH tetR-type" evidence="3">
    <location>
        <begin position="10"/>
        <end position="70"/>
    </location>
</feature>
<dbReference type="PANTHER" id="PTHR30055:SF146">
    <property type="entry name" value="HTH-TYPE TRANSCRIPTIONAL DUAL REGULATOR CECR"/>
    <property type="match status" value="1"/>
</dbReference>
<evidence type="ECO:0000256" key="2">
    <source>
        <dbReference type="PROSITE-ProRule" id="PRU00335"/>
    </source>
</evidence>
<keyword evidence="5" id="KW-1185">Reference proteome</keyword>
<dbReference type="PROSITE" id="PS50977">
    <property type="entry name" value="HTH_TETR_2"/>
    <property type="match status" value="1"/>
</dbReference>
<dbReference type="InterPro" id="IPR039536">
    <property type="entry name" value="TetR_C_Proteobacteria"/>
</dbReference>
<name>A0ABS8WB04_9GAMM</name>
<dbReference type="Pfam" id="PF14246">
    <property type="entry name" value="TetR_C_7"/>
    <property type="match status" value="1"/>
</dbReference>
<organism evidence="4 5">
    <name type="scientific">Motilimonas cestriensis</name>
    <dbReference type="NCBI Taxonomy" id="2742685"/>
    <lineage>
        <taxon>Bacteria</taxon>
        <taxon>Pseudomonadati</taxon>
        <taxon>Pseudomonadota</taxon>
        <taxon>Gammaproteobacteria</taxon>
        <taxon>Alteromonadales</taxon>
        <taxon>Alteromonadales genera incertae sedis</taxon>
        <taxon>Motilimonas</taxon>
    </lineage>
</organism>
<evidence type="ECO:0000313" key="5">
    <source>
        <dbReference type="Proteomes" id="UP001201273"/>
    </source>
</evidence>
<protein>
    <submittedName>
        <fullName evidence="4">TetR/AcrR family transcriptional regulator</fullName>
    </submittedName>
</protein>
<evidence type="ECO:0000313" key="4">
    <source>
        <dbReference type="EMBL" id="MCE2594776.1"/>
    </source>
</evidence>
<reference evidence="4 5" key="1">
    <citation type="journal article" date="2022" name="Environ. Microbiol. Rep.">
        <title>Eco-phylogenetic analyses reveal divergent evolution of vitamin B12 metabolism in the marine bacterial family 'Psychromonadaceae'.</title>
        <authorList>
            <person name="Jin X."/>
            <person name="Yang Y."/>
            <person name="Cao H."/>
            <person name="Gao B."/>
            <person name="Zhao Z."/>
        </authorList>
    </citation>
    <scope>NUCLEOTIDE SEQUENCE [LARGE SCALE GENOMIC DNA]</scope>
    <source>
        <strain evidence="4 5">MKS20</strain>
    </source>
</reference>
<keyword evidence="1 2" id="KW-0238">DNA-binding</keyword>
<dbReference type="EMBL" id="JAIMJA010000006">
    <property type="protein sequence ID" value="MCE2594776.1"/>
    <property type="molecule type" value="Genomic_DNA"/>
</dbReference>
<dbReference type="InterPro" id="IPR001647">
    <property type="entry name" value="HTH_TetR"/>
</dbReference>
<sequence length="202" mass="23134">MMIKNRTKSEDKRRLILQAAVRLFVEHGFTQITMVKVAEHAGVSKQTVYSHFGNKEDLFAAAIEHKCLSLGLADSLHLEGELKTCLTLFALRFGSFITEDETLKTHKLCAFEANHLPQLAEIFFRLGPDVVISELSRYFAYKTEKGKLNTPEPRWAASQFLGMVMGEARLRAELNQMDERTLVEREQYLLNCVDMFLRAYQA</sequence>
<evidence type="ECO:0000256" key="1">
    <source>
        <dbReference type="ARBA" id="ARBA00023125"/>
    </source>
</evidence>
<dbReference type="Gene3D" id="1.10.357.10">
    <property type="entry name" value="Tetracycline Repressor, domain 2"/>
    <property type="match status" value="1"/>
</dbReference>
<dbReference type="SUPFAM" id="SSF46689">
    <property type="entry name" value="Homeodomain-like"/>
    <property type="match status" value="1"/>
</dbReference>